<evidence type="ECO:0000313" key="1">
    <source>
        <dbReference type="EMBL" id="EKC23259.1"/>
    </source>
</evidence>
<dbReference type="EMBL" id="JH818302">
    <property type="protein sequence ID" value="EKC23259.1"/>
    <property type="molecule type" value="Genomic_DNA"/>
</dbReference>
<dbReference type="InterPro" id="IPR011042">
    <property type="entry name" value="6-blade_b-propeller_TolB-like"/>
</dbReference>
<reference evidence="1" key="1">
    <citation type="journal article" date="2012" name="Nature">
        <title>The oyster genome reveals stress adaptation and complexity of shell formation.</title>
        <authorList>
            <person name="Zhang G."/>
            <person name="Fang X."/>
            <person name="Guo X."/>
            <person name="Li L."/>
            <person name="Luo R."/>
            <person name="Xu F."/>
            <person name="Yang P."/>
            <person name="Zhang L."/>
            <person name="Wang X."/>
            <person name="Qi H."/>
            <person name="Xiong Z."/>
            <person name="Que H."/>
            <person name="Xie Y."/>
            <person name="Holland P.W."/>
            <person name="Paps J."/>
            <person name="Zhu Y."/>
            <person name="Wu F."/>
            <person name="Chen Y."/>
            <person name="Wang J."/>
            <person name="Peng C."/>
            <person name="Meng J."/>
            <person name="Yang L."/>
            <person name="Liu J."/>
            <person name="Wen B."/>
            <person name="Zhang N."/>
            <person name="Huang Z."/>
            <person name="Zhu Q."/>
            <person name="Feng Y."/>
            <person name="Mount A."/>
            <person name="Hedgecock D."/>
            <person name="Xu Z."/>
            <person name="Liu Y."/>
            <person name="Domazet-Loso T."/>
            <person name="Du Y."/>
            <person name="Sun X."/>
            <person name="Zhang S."/>
            <person name="Liu B."/>
            <person name="Cheng P."/>
            <person name="Jiang X."/>
            <person name="Li J."/>
            <person name="Fan D."/>
            <person name="Wang W."/>
            <person name="Fu W."/>
            <person name="Wang T."/>
            <person name="Wang B."/>
            <person name="Zhang J."/>
            <person name="Peng Z."/>
            <person name="Li Y."/>
            <person name="Li N."/>
            <person name="Wang J."/>
            <person name="Chen M."/>
            <person name="He Y."/>
            <person name="Tan F."/>
            <person name="Song X."/>
            <person name="Zheng Q."/>
            <person name="Huang R."/>
            <person name="Yang H."/>
            <person name="Du X."/>
            <person name="Chen L."/>
            <person name="Yang M."/>
            <person name="Gaffney P.M."/>
            <person name="Wang S."/>
            <person name="Luo L."/>
            <person name="She Z."/>
            <person name="Ming Y."/>
            <person name="Huang W."/>
            <person name="Zhang S."/>
            <person name="Huang B."/>
            <person name="Zhang Y."/>
            <person name="Qu T."/>
            <person name="Ni P."/>
            <person name="Miao G."/>
            <person name="Wang J."/>
            <person name="Wang Q."/>
            <person name="Steinberg C.E."/>
            <person name="Wang H."/>
            <person name="Li N."/>
            <person name="Qian L."/>
            <person name="Zhang G."/>
            <person name="Li Y."/>
            <person name="Yang H."/>
            <person name="Liu X."/>
            <person name="Wang J."/>
            <person name="Yin Y."/>
            <person name="Wang J."/>
        </authorList>
    </citation>
    <scope>NUCLEOTIDE SEQUENCE [LARGE SCALE GENOMIC DNA]</scope>
    <source>
        <strain evidence="1">05x7-T-G4-1.051#20</strain>
    </source>
</reference>
<dbReference type="HOGENOM" id="CLU_007742_4_1_1"/>
<dbReference type="GO" id="GO:0061630">
    <property type="term" value="F:ubiquitin protein ligase activity"/>
    <property type="evidence" value="ECO:0007669"/>
    <property type="project" value="TreeGrafter"/>
</dbReference>
<dbReference type="GO" id="GO:0000209">
    <property type="term" value="P:protein polyubiquitination"/>
    <property type="evidence" value="ECO:0007669"/>
    <property type="project" value="TreeGrafter"/>
</dbReference>
<dbReference type="SUPFAM" id="SSF101898">
    <property type="entry name" value="NHL repeat"/>
    <property type="match status" value="1"/>
</dbReference>
<name>K1PW69_MAGGI</name>
<organism evidence="1">
    <name type="scientific">Magallana gigas</name>
    <name type="common">Pacific oyster</name>
    <name type="synonym">Crassostrea gigas</name>
    <dbReference type="NCBI Taxonomy" id="29159"/>
    <lineage>
        <taxon>Eukaryota</taxon>
        <taxon>Metazoa</taxon>
        <taxon>Spiralia</taxon>
        <taxon>Lophotrochozoa</taxon>
        <taxon>Mollusca</taxon>
        <taxon>Bivalvia</taxon>
        <taxon>Autobranchia</taxon>
        <taxon>Pteriomorphia</taxon>
        <taxon>Ostreida</taxon>
        <taxon>Ostreoidea</taxon>
        <taxon>Ostreidae</taxon>
        <taxon>Magallana</taxon>
    </lineage>
</organism>
<dbReference type="Gene3D" id="2.120.10.30">
    <property type="entry name" value="TolB, C-terminal domain"/>
    <property type="match status" value="1"/>
</dbReference>
<gene>
    <name evidence="1" type="ORF">CGI_10020941</name>
</gene>
<dbReference type="AlphaFoldDB" id="K1PW69"/>
<proteinExistence type="predicted"/>
<dbReference type="InParanoid" id="K1PW69"/>
<dbReference type="PANTHER" id="PTHR24104:SF25">
    <property type="entry name" value="PROTEIN LIN-41"/>
    <property type="match status" value="1"/>
</dbReference>
<protein>
    <submittedName>
        <fullName evidence="1">Brain tumor protein</fullName>
    </submittedName>
</protein>
<accession>K1PW69</accession>
<dbReference type="InterPro" id="IPR050952">
    <property type="entry name" value="TRIM-NHL_E3_ligases"/>
</dbReference>
<dbReference type="GO" id="GO:0043161">
    <property type="term" value="P:proteasome-mediated ubiquitin-dependent protein catabolic process"/>
    <property type="evidence" value="ECO:0007669"/>
    <property type="project" value="TreeGrafter"/>
</dbReference>
<sequence>MKDKDFTKVIRYNTTGKEIQTIQYDNKGSELYEYPNYITENINGDICASDSHKHAVVVVTESGQYRFSYKGRESDFTPYGVCTDILGQILVCDTSKNMVHLIDQNGQFLNLLFKHQVVCPHSMCVDDENNVYVSQFDSNVLVFKYLQ</sequence>
<dbReference type="GO" id="GO:0008270">
    <property type="term" value="F:zinc ion binding"/>
    <property type="evidence" value="ECO:0007669"/>
    <property type="project" value="UniProtKB-KW"/>
</dbReference>
<dbReference type="PANTHER" id="PTHR24104">
    <property type="entry name" value="E3 UBIQUITIN-PROTEIN LIGASE NHLRC1-RELATED"/>
    <property type="match status" value="1"/>
</dbReference>